<protein>
    <recommendedName>
        <fullName evidence="1">CSD domain-containing protein</fullName>
    </recommendedName>
</protein>
<dbReference type="GO" id="GO:0003676">
    <property type="term" value="F:nucleic acid binding"/>
    <property type="evidence" value="ECO:0007669"/>
    <property type="project" value="InterPro"/>
</dbReference>
<comment type="caution">
    <text evidence="2">The sequence shown here is derived from an EMBL/GenBank/DDBJ whole genome shotgun (WGS) entry which is preliminary data.</text>
</comment>
<accession>A0A414DGR3</accession>
<dbReference type="EMBL" id="QSIS01000004">
    <property type="protein sequence ID" value="RHD09900.1"/>
    <property type="molecule type" value="Genomic_DNA"/>
</dbReference>
<sequence length="80" mass="9370">MKNINGKVLWYSDRLGYGVICGTNGETYFIHHEDIVSSSIDEGRHRNHLSKDEKVSFDWCWKLNTGNKKRQAINLRVMEE</sequence>
<evidence type="ECO:0000313" key="3">
    <source>
        <dbReference type="Proteomes" id="UP000284794"/>
    </source>
</evidence>
<proteinExistence type="predicted"/>
<dbReference type="AlphaFoldDB" id="A0A414DGR3"/>
<dbReference type="Gene3D" id="2.40.50.140">
    <property type="entry name" value="Nucleic acid-binding proteins"/>
    <property type="match status" value="1"/>
</dbReference>
<feature type="domain" description="CSD" evidence="1">
    <location>
        <begin position="5"/>
        <end position="76"/>
    </location>
</feature>
<dbReference type="Pfam" id="PF00313">
    <property type="entry name" value="CSD"/>
    <property type="match status" value="1"/>
</dbReference>
<dbReference type="RefSeq" id="WP_118148436.1">
    <property type="nucleotide sequence ID" value="NZ_QRNP01000052.1"/>
</dbReference>
<dbReference type="InterPro" id="IPR012340">
    <property type="entry name" value="NA-bd_OB-fold"/>
</dbReference>
<evidence type="ECO:0000313" key="2">
    <source>
        <dbReference type="EMBL" id="RHD09900.1"/>
    </source>
</evidence>
<organism evidence="2 3">
    <name type="scientific">Lachnospira eligens</name>
    <dbReference type="NCBI Taxonomy" id="39485"/>
    <lineage>
        <taxon>Bacteria</taxon>
        <taxon>Bacillati</taxon>
        <taxon>Bacillota</taxon>
        <taxon>Clostridia</taxon>
        <taxon>Lachnospirales</taxon>
        <taxon>Lachnospiraceae</taxon>
        <taxon>Lachnospira</taxon>
    </lineage>
</organism>
<name>A0A414DGR3_9FIRM</name>
<dbReference type="InterPro" id="IPR002059">
    <property type="entry name" value="CSP_DNA-bd"/>
</dbReference>
<dbReference type="Proteomes" id="UP000284794">
    <property type="component" value="Unassembled WGS sequence"/>
</dbReference>
<dbReference type="SUPFAM" id="SSF50249">
    <property type="entry name" value="Nucleic acid-binding proteins"/>
    <property type="match status" value="1"/>
</dbReference>
<reference evidence="2 3" key="1">
    <citation type="submission" date="2018-08" db="EMBL/GenBank/DDBJ databases">
        <title>A genome reference for cultivated species of the human gut microbiota.</title>
        <authorList>
            <person name="Zou Y."/>
            <person name="Xue W."/>
            <person name="Luo G."/>
        </authorList>
    </citation>
    <scope>NUCLEOTIDE SEQUENCE [LARGE SCALE GENOMIC DNA]</scope>
    <source>
        <strain evidence="2 3">AM32-2AC</strain>
    </source>
</reference>
<gene>
    <name evidence="2" type="ORF">DW811_05155</name>
</gene>
<evidence type="ECO:0000259" key="1">
    <source>
        <dbReference type="Pfam" id="PF00313"/>
    </source>
</evidence>